<name>G4TSC6_SERID</name>
<evidence type="ECO:0000313" key="2">
    <source>
        <dbReference type="Proteomes" id="UP000007148"/>
    </source>
</evidence>
<sequence length="131" mass="15361">MEARELAVQRFITSVAPQLKRLRYLGDLRFDVDTVYFTLESVKWLRPLHRTLAALRLHLCRWIHPSSVQYMLALIGDTLPYLKAVLLGGYEVGVRFRKDNWVQVSENTQRYNLRGWDTLNGDLERLTLSRA</sequence>
<dbReference type="AlphaFoldDB" id="G4TSC6"/>
<protein>
    <submittedName>
        <fullName evidence="1">Uncharacterized protein</fullName>
    </submittedName>
</protein>
<proteinExistence type="predicted"/>
<accession>G4TSC6</accession>
<comment type="caution">
    <text evidence="1">The sequence shown here is derived from an EMBL/GenBank/DDBJ whole genome shotgun (WGS) entry which is preliminary data.</text>
</comment>
<reference evidence="1 2" key="1">
    <citation type="journal article" date="2011" name="PLoS Pathog.">
        <title>Endophytic Life Strategies Decoded by Genome and Transcriptome Analyses of the Mutualistic Root Symbiont Piriformospora indica.</title>
        <authorList>
            <person name="Zuccaro A."/>
            <person name="Lahrmann U."/>
            <person name="Guldener U."/>
            <person name="Langen G."/>
            <person name="Pfiffi S."/>
            <person name="Biedenkopf D."/>
            <person name="Wong P."/>
            <person name="Samans B."/>
            <person name="Grimm C."/>
            <person name="Basiewicz M."/>
            <person name="Murat C."/>
            <person name="Martin F."/>
            <person name="Kogel K.H."/>
        </authorList>
    </citation>
    <scope>NUCLEOTIDE SEQUENCE [LARGE SCALE GENOMIC DNA]</scope>
    <source>
        <strain evidence="1 2">DSM 11827</strain>
    </source>
</reference>
<evidence type="ECO:0000313" key="1">
    <source>
        <dbReference type="EMBL" id="CCA74219.1"/>
    </source>
</evidence>
<dbReference type="HOGENOM" id="CLU_1928415_0_0_1"/>
<keyword evidence="2" id="KW-1185">Reference proteome</keyword>
<dbReference type="EMBL" id="CAFZ01000291">
    <property type="protein sequence ID" value="CCA74219.1"/>
    <property type="molecule type" value="Genomic_DNA"/>
</dbReference>
<gene>
    <name evidence="1" type="ORF">PIIN_08172</name>
</gene>
<dbReference type="InParanoid" id="G4TSC6"/>
<organism evidence="1 2">
    <name type="scientific">Serendipita indica (strain DSM 11827)</name>
    <name type="common">Root endophyte fungus</name>
    <name type="synonym">Piriformospora indica</name>
    <dbReference type="NCBI Taxonomy" id="1109443"/>
    <lineage>
        <taxon>Eukaryota</taxon>
        <taxon>Fungi</taxon>
        <taxon>Dikarya</taxon>
        <taxon>Basidiomycota</taxon>
        <taxon>Agaricomycotina</taxon>
        <taxon>Agaricomycetes</taxon>
        <taxon>Sebacinales</taxon>
        <taxon>Serendipitaceae</taxon>
        <taxon>Serendipita</taxon>
    </lineage>
</organism>
<dbReference type="Proteomes" id="UP000007148">
    <property type="component" value="Unassembled WGS sequence"/>
</dbReference>